<organism evidence="1 2">
    <name type="scientific">Stanieria cyanosphaera (strain ATCC 29371 / PCC 7437)</name>
    <dbReference type="NCBI Taxonomy" id="111780"/>
    <lineage>
        <taxon>Bacteria</taxon>
        <taxon>Bacillati</taxon>
        <taxon>Cyanobacteriota</taxon>
        <taxon>Cyanophyceae</taxon>
        <taxon>Pleurocapsales</taxon>
        <taxon>Dermocarpellaceae</taxon>
        <taxon>Stanieria</taxon>
    </lineage>
</organism>
<dbReference type="HOGENOM" id="CLU_3140914_0_0_3"/>
<protein>
    <submittedName>
        <fullName evidence="1">Uncharacterized protein</fullName>
    </submittedName>
</protein>
<dbReference type="Proteomes" id="UP000010473">
    <property type="component" value="Chromosome"/>
</dbReference>
<dbReference type="AlphaFoldDB" id="K9XP86"/>
<keyword evidence="2" id="KW-1185">Reference proteome</keyword>
<dbReference type="RefSeq" id="WP_015192016.1">
    <property type="nucleotide sequence ID" value="NC_019748.1"/>
</dbReference>
<dbReference type="KEGG" id="scs:Sta7437_0752"/>
<gene>
    <name evidence="1" type="ordered locus">Sta7437_0752</name>
</gene>
<dbReference type="EMBL" id="CP003653">
    <property type="protein sequence ID" value="AFZ34343.1"/>
    <property type="molecule type" value="Genomic_DNA"/>
</dbReference>
<dbReference type="STRING" id="111780.Sta7437_0752"/>
<evidence type="ECO:0000313" key="2">
    <source>
        <dbReference type="Proteomes" id="UP000010473"/>
    </source>
</evidence>
<evidence type="ECO:0000313" key="1">
    <source>
        <dbReference type="EMBL" id="AFZ34343.1"/>
    </source>
</evidence>
<reference evidence="2" key="1">
    <citation type="journal article" date="2013" name="Proc. Natl. Acad. Sci. U.S.A.">
        <title>Improving the coverage of the cyanobacterial phylum using diversity-driven genome sequencing.</title>
        <authorList>
            <person name="Shih P.M."/>
            <person name="Wu D."/>
            <person name="Latifi A."/>
            <person name="Axen S.D."/>
            <person name="Fewer D.P."/>
            <person name="Talla E."/>
            <person name="Calteau A."/>
            <person name="Cai F."/>
            <person name="Tandeau de Marsac N."/>
            <person name="Rippka R."/>
            <person name="Herdman M."/>
            <person name="Sivonen K."/>
            <person name="Coursin T."/>
            <person name="Laurent T."/>
            <person name="Goodwin L."/>
            <person name="Nolan M."/>
            <person name="Davenport K.W."/>
            <person name="Han C.S."/>
            <person name="Rubin E.M."/>
            <person name="Eisen J.A."/>
            <person name="Woyke T."/>
            <person name="Gugger M."/>
            <person name="Kerfeld C.A."/>
        </authorList>
    </citation>
    <scope>NUCLEOTIDE SEQUENCE [LARGE SCALE GENOMIC DNA]</scope>
    <source>
        <strain evidence="2">ATCC 29371 / PCC 7437</strain>
    </source>
</reference>
<sequence>MSEQPQFYTVLVSKYPKSQGSLLVEQNTYSSTKENNQFFLSKTKCHLLL</sequence>
<name>K9XP86_STAC7</name>
<proteinExistence type="predicted"/>
<accession>K9XP86</accession>